<dbReference type="GO" id="GO:0016567">
    <property type="term" value="P:protein ubiquitination"/>
    <property type="evidence" value="ECO:0007669"/>
    <property type="project" value="UniProtKB-UniRule"/>
</dbReference>
<evidence type="ECO:0000256" key="13">
    <source>
        <dbReference type="ARBA" id="ARBA00059679"/>
    </source>
</evidence>
<evidence type="ECO:0000256" key="8">
    <source>
        <dbReference type="ARBA" id="ARBA00022786"/>
    </source>
</evidence>
<feature type="coiled-coil region" evidence="16">
    <location>
        <begin position="387"/>
        <end position="576"/>
    </location>
</feature>
<feature type="region of interest" description="Disordered" evidence="17">
    <location>
        <begin position="1"/>
        <end position="75"/>
    </location>
</feature>
<evidence type="ECO:0000256" key="5">
    <source>
        <dbReference type="ARBA" id="ARBA00022679"/>
    </source>
</evidence>
<name>A0A167VZG5_9EURO</name>
<evidence type="ECO:0000256" key="4">
    <source>
        <dbReference type="ARBA" id="ARBA00005555"/>
    </source>
</evidence>
<keyword evidence="7 14" id="KW-0863">Zinc-finger</keyword>
<dbReference type="GO" id="GO:0033503">
    <property type="term" value="C:HULC complex"/>
    <property type="evidence" value="ECO:0007669"/>
    <property type="project" value="TreeGrafter"/>
</dbReference>
<evidence type="ECO:0000256" key="1">
    <source>
        <dbReference type="ARBA" id="ARBA00000900"/>
    </source>
</evidence>
<dbReference type="GO" id="GO:0008270">
    <property type="term" value="F:zinc ion binding"/>
    <property type="evidence" value="ECO:0007669"/>
    <property type="project" value="UniProtKB-KW"/>
</dbReference>
<keyword evidence="8 15" id="KW-0833">Ubl conjugation pathway</keyword>
<proteinExistence type="inferred from homology"/>
<evidence type="ECO:0000313" key="19">
    <source>
        <dbReference type="EMBL" id="KZZ88221.1"/>
    </source>
</evidence>
<accession>A0A167VZG5</accession>
<dbReference type="GO" id="GO:0005634">
    <property type="term" value="C:nucleus"/>
    <property type="evidence" value="ECO:0007669"/>
    <property type="project" value="UniProtKB-SubCell"/>
</dbReference>
<protein>
    <recommendedName>
        <fullName evidence="15">E3 ubiquitin protein ligase</fullName>
        <ecNumber evidence="15">2.3.2.27</ecNumber>
    </recommendedName>
</protein>
<feature type="compositionally biased region" description="Polar residues" evidence="17">
    <location>
        <begin position="29"/>
        <end position="43"/>
    </location>
</feature>
<dbReference type="Gene3D" id="3.30.40.10">
    <property type="entry name" value="Zinc/RING finger domain, C3HC4 (zinc finger)"/>
    <property type="match status" value="1"/>
</dbReference>
<evidence type="ECO:0000256" key="7">
    <source>
        <dbReference type="ARBA" id="ARBA00022771"/>
    </source>
</evidence>
<evidence type="ECO:0000256" key="10">
    <source>
        <dbReference type="ARBA" id="ARBA00022853"/>
    </source>
</evidence>
<feature type="coiled-coil region" evidence="16">
    <location>
        <begin position="675"/>
        <end position="709"/>
    </location>
</feature>
<dbReference type="PANTHER" id="PTHR23163">
    <property type="entry name" value="RING FINGER PROTEIN-RELATED"/>
    <property type="match status" value="1"/>
</dbReference>
<evidence type="ECO:0000256" key="14">
    <source>
        <dbReference type="PROSITE-ProRule" id="PRU00175"/>
    </source>
</evidence>
<dbReference type="Pfam" id="PF13920">
    <property type="entry name" value="zf-C3HC4_3"/>
    <property type="match status" value="1"/>
</dbReference>
<keyword evidence="9 15" id="KW-0862">Zinc</keyword>
<feature type="coiled-coil region" evidence="16">
    <location>
        <begin position="83"/>
        <end position="159"/>
    </location>
</feature>
<dbReference type="AlphaFoldDB" id="A0A167VZG5"/>
<evidence type="ECO:0000256" key="6">
    <source>
        <dbReference type="ARBA" id="ARBA00022723"/>
    </source>
</evidence>
<evidence type="ECO:0000256" key="2">
    <source>
        <dbReference type="ARBA" id="ARBA00004123"/>
    </source>
</evidence>
<dbReference type="GO" id="GO:0061630">
    <property type="term" value="F:ubiquitin protein ligase activity"/>
    <property type="evidence" value="ECO:0007669"/>
    <property type="project" value="UniProtKB-EC"/>
</dbReference>
<dbReference type="Proteomes" id="UP000242877">
    <property type="component" value="Unassembled WGS sequence"/>
</dbReference>
<dbReference type="SUPFAM" id="SSF57850">
    <property type="entry name" value="RING/U-box"/>
    <property type="match status" value="1"/>
</dbReference>
<gene>
    <name evidence="19" type="ORF">AAP_05042</name>
</gene>
<feature type="coiled-coil region" evidence="16">
    <location>
        <begin position="218"/>
        <end position="252"/>
    </location>
</feature>
<dbReference type="InterPro" id="IPR058643">
    <property type="entry name" value="BRE1-like_CC"/>
</dbReference>
<reference evidence="19 20" key="1">
    <citation type="journal article" date="2016" name="Genome Biol. Evol.">
        <title>Divergent and convergent evolution of fungal pathogenicity.</title>
        <authorList>
            <person name="Shang Y."/>
            <person name="Xiao G."/>
            <person name="Zheng P."/>
            <person name="Cen K."/>
            <person name="Zhan S."/>
            <person name="Wang C."/>
        </authorList>
    </citation>
    <scope>NUCLEOTIDE SEQUENCE [LARGE SCALE GENOMIC DNA]</scope>
    <source>
        <strain evidence="19 20">ARSEF 7405</strain>
    </source>
</reference>
<evidence type="ECO:0000256" key="11">
    <source>
        <dbReference type="ARBA" id="ARBA00023054"/>
    </source>
</evidence>
<keyword evidence="11 15" id="KW-0175">Coiled coil</keyword>
<feature type="region of interest" description="Disordered" evidence="17">
    <location>
        <begin position="292"/>
        <end position="316"/>
    </location>
</feature>
<evidence type="ECO:0000256" key="9">
    <source>
        <dbReference type="ARBA" id="ARBA00022833"/>
    </source>
</evidence>
<dbReference type="VEuPathDB" id="FungiDB:AAP_05042"/>
<comment type="pathway">
    <text evidence="3 15">Protein modification; protein ubiquitination.</text>
</comment>
<keyword evidence="6 15" id="KW-0479">Metal-binding</keyword>
<keyword evidence="5 15" id="KW-0808">Transferase</keyword>
<dbReference type="PROSITE" id="PS50089">
    <property type="entry name" value="ZF_RING_2"/>
    <property type="match status" value="1"/>
</dbReference>
<dbReference type="InterPro" id="IPR001841">
    <property type="entry name" value="Znf_RING"/>
</dbReference>
<evidence type="ECO:0000256" key="16">
    <source>
        <dbReference type="SAM" id="Coils"/>
    </source>
</evidence>
<evidence type="ECO:0000256" key="15">
    <source>
        <dbReference type="RuleBase" id="RU365038"/>
    </source>
</evidence>
<feature type="compositionally biased region" description="Gly residues" evidence="17">
    <location>
        <begin position="50"/>
        <end position="59"/>
    </location>
</feature>
<sequence length="779" mass="86414">MPAVEAPSIPLHDPGLALKMEDRKRPAASDSTNSAPPSKKQATASANGAGAAGGSGSAGGSAAAKPHPDADMPWRDDLERVQKDAILRQMHEYKRERNTLESRLKAIEKSAAYHDDHLRVIDAWLKQLIDEIRVLLLVKDDQNQEQQQKEEEKAEEKEISSFPTSLLFNQTPEFENHLHDHASSIKSIISALISRSPKSSTTAVSDLQAQLTSLLADHKATQVALAKSKAEKQQLEERLDAASLRYMVAEKKIDRARSITVAKLEKQDILGSQRKTSASSFSSTAAGAGAQISQGAGGAGGSASTAQRDAAGASDRVRELEELNNKSKAILDKQKEQLEQLEAENVKLLNQVTELNVKFTKLSDEDYAQTDLFKQLKSQHGDIIKRINHLEAINVQLREEAQTLQAERTAYRMQIENESQAILNEKENQLAKFEADLTRIRNTRDELLADQAIKKALIEQERNATIQSKDLLEARDARITALESEVERLQLRIDGLKDDGTGTGTGTDVDGLDLETLRTNYKTLDKQYAMLNQELSSMQQAFRKTSKLAGQKIADLQLHEEKVQRFAAEKAKADQKYFAAMKSKEAREHELMALRIQNSKSSDIISQLKDAETTTRSLLSNVEKQLAETKEALVTAMTQSSASQQQATEANIAIQGLHSQISELKKVASSKDSSLASAQSASRRYEVEIENLKMTVSDTKKSLESLQNRGSGNQSDPNEDLRTLIVCTVCRKNLRDTVIKTCGHVLCRECVEERLTSRSRKCPNCNRSFGNNDYMRITW</sequence>
<dbReference type="InterPro" id="IPR013083">
    <property type="entry name" value="Znf_RING/FYVE/PHD"/>
</dbReference>
<evidence type="ECO:0000256" key="17">
    <source>
        <dbReference type="SAM" id="MobiDB-lite"/>
    </source>
</evidence>
<evidence type="ECO:0000259" key="18">
    <source>
        <dbReference type="PROSITE" id="PS50089"/>
    </source>
</evidence>
<keyword evidence="12 15" id="KW-0539">Nucleus</keyword>
<comment type="catalytic activity">
    <reaction evidence="1 15">
        <text>S-ubiquitinyl-[E2 ubiquitin-conjugating enzyme]-L-cysteine + [acceptor protein]-L-lysine = [E2 ubiquitin-conjugating enzyme]-L-cysteine + N(6)-ubiquitinyl-[acceptor protein]-L-lysine.</text>
        <dbReference type="EC" id="2.3.2.27"/>
    </reaction>
</comment>
<dbReference type="EMBL" id="AZGZ01000027">
    <property type="protein sequence ID" value="KZZ88221.1"/>
    <property type="molecule type" value="Genomic_DNA"/>
</dbReference>
<keyword evidence="10 15" id="KW-0156">Chromatin regulator</keyword>
<dbReference type="Pfam" id="PF08647">
    <property type="entry name" value="BRE1"/>
    <property type="match status" value="1"/>
</dbReference>
<evidence type="ECO:0000256" key="12">
    <source>
        <dbReference type="ARBA" id="ARBA00023242"/>
    </source>
</evidence>
<dbReference type="InterPro" id="IPR013956">
    <property type="entry name" value="E3_ubiquit_lig_Bre1"/>
</dbReference>
<dbReference type="PANTHER" id="PTHR23163:SF0">
    <property type="entry name" value="E3 UBIQUITIN-PROTEIN LIGASE BRE1"/>
    <property type="match status" value="1"/>
</dbReference>
<dbReference type="PROSITE" id="PS00518">
    <property type="entry name" value="ZF_RING_1"/>
    <property type="match status" value="1"/>
</dbReference>
<dbReference type="Pfam" id="PF26095">
    <property type="entry name" value="CC_Bre1"/>
    <property type="match status" value="1"/>
</dbReference>
<organism evidence="19 20">
    <name type="scientific">Ascosphaera apis ARSEF 7405</name>
    <dbReference type="NCBI Taxonomy" id="392613"/>
    <lineage>
        <taxon>Eukaryota</taxon>
        <taxon>Fungi</taxon>
        <taxon>Dikarya</taxon>
        <taxon>Ascomycota</taxon>
        <taxon>Pezizomycotina</taxon>
        <taxon>Eurotiomycetes</taxon>
        <taxon>Eurotiomycetidae</taxon>
        <taxon>Onygenales</taxon>
        <taxon>Ascosphaeraceae</taxon>
        <taxon>Ascosphaera</taxon>
    </lineage>
</organism>
<dbReference type="GO" id="GO:0006325">
    <property type="term" value="P:chromatin organization"/>
    <property type="evidence" value="ECO:0007669"/>
    <property type="project" value="UniProtKB-KW"/>
</dbReference>
<comment type="similarity">
    <text evidence="4 15">Belongs to the BRE1 family.</text>
</comment>
<comment type="function">
    <text evidence="13">E3 ubiquitin-protein ligase that mediates monoubiquitination of histone H2B to form H2BK123ub1. H2BK123ub1 gives a specific tag for epigenetic transcriptional activation and is also a prerequisite for H3K4me and H3K79me formation.</text>
</comment>
<comment type="subcellular location">
    <subcellularLocation>
        <location evidence="2 15">Nucleus</location>
    </subcellularLocation>
</comment>
<dbReference type="SMART" id="SM00184">
    <property type="entry name" value="RING"/>
    <property type="match status" value="1"/>
</dbReference>
<dbReference type="CDD" id="cd16499">
    <property type="entry name" value="RING-HC_Bre1-like"/>
    <property type="match status" value="1"/>
</dbReference>
<evidence type="ECO:0000313" key="20">
    <source>
        <dbReference type="Proteomes" id="UP000242877"/>
    </source>
</evidence>
<dbReference type="UniPathway" id="UPA00143"/>
<keyword evidence="20" id="KW-1185">Reference proteome</keyword>
<dbReference type="InterPro" id="IPR017907">
    <property type="entry name" value="Znf_RING_CS"/>
</dbReference>
<dbReference type="OrthoDB" id="654191at2759"/>
<evidence type="ECO:0000256" key="3">
    <source>
        <dbReference type="ARBA" id="ARBA00004906"/>
    </source>
</evidence>
<feature type="domain" description="RING-type" evidence="18">
    <location>
        <begin position="727"/>
        <end position="766"/>
    </location>
</feature>
<comment type="caution">
    <text evidence="19">The sequence shown here is derived from an EMBL/GenBank/DDBJ whole genome shotgun (WGS) entry which is preliminary data.</text>
</comment>
<dbReference type="EC" id="2.3.2.27" evidence="15"/>
<feature type="compositionally biased region" description="Basic and acidic residues" evidence="17">
    <location>
        <begin position="66"/>
        <end position="75"/>
    </location>
</feature>